<evidence type="ECO:0000313" key="1">
    <source>
        <dbReference type="EMBL" id="CAG8851073.1"/>
    </source>
</evidence>
<evidence type="ECO:0000313" key="2">
    <source>
        <dbReference type="Proteomes" id="UP000789920"/>
    </source>
</evidence>
<dbReference type="EMBL" id="CAJVQC010174070">
    <property type="protein sequence ID" value="CAG8851073.1"/>
    <property type="molecule type" value="Genomic_DNA"/>
</dbReference>
<keyword evidence="2" id="KW-1185">Reference proteome</keyword>
<proteinExistence type="predicted"/>
<feature type="non-terminal residue" evidence="1">
    <location>
        <position position="1"/>
    </location>
</feature>
<organism evidence="1 2">
    <name type="scientific">Racocetra persica</name>
    <dbReference type="NCBI Taxonomy" id="160502"/>
    <lineage>
        <taxon>Eukaryota</taxon>
        <taxon>Fungi</taxon>
        <taxon>Fungi incertae sedis</taxon>
        <taxon>Mucoromycota</taxon>
        <taxon>Glomeromycotina</taxon>
        <taxon>Glomeromycetes</taxon>
        <taxon>Diversisporales</taxon>
        <taxon>Gigasporaceae</taxon>
        <taxon>Racocetra</taxon>
    </lineage>
</organism>
<gene>
    <name evidence="1" type="ORF">RPERSI_LOCUS36394</name>
</gene>
<accession>A0ACA9SZC1</accession>
<comment type="caution">
    <text evidence="1">The sequence shown here is derived from an EMBL/GenBank/DDBJ whole genome shotgun (WGS) entry which is preliminary data.</text>
</comment>
<protein>
    <submittedName>
        <fullName evidence="1">19244_t:CDS:1</fullName>
    </submittedName>
</protein>
<dbReference type="Proteomes" id="UP000789920">
    <property type="component" value="Unassembled WGS sequence"/>
</dbReference>
<feature type="non-terminal residue" evidence="1">
    <location>
        <position position="104"/>
    </location>
</feature>
<name>A0ACA9SZC1_9GLOM</name>
<sequence length="104" mass="11977">KVIAMYEKCRQRHAWVDKPVGFLDNLSYISINAYTQITNRIFSCENLVGGKIAIHITPQEVVYFLGVHSYANLDTYNNLISVDDDTISIYNFFNLPSSHELFLK</sequence>
<reference evidence="1" key="1">
    <citation type="submission" date="2021-06" db="EMBL/GenBank/DDBJ databases">
        <authorList>
            <person name="Kallberg Y."/>
            <person name="Tangrot J."/>
            <person name="Rosling A."/>
        </authorList>
    </citation>
    <scope>NUCLEOTIDE SEQUENCE</scope>
    <source>
        <strain evidence="1">MA461A</strain>
    </source>
</reference>